<reference evidence="1 2" key="1">
    <citation type="journal article" date="2019" name="Nat. Ecol. Evol.">
        <title>Megaphylogeny resolves global patterns of mushroom evolution.</title>
        <authorList>
            <person name="Varga T."/>
            <person name="Krizsan K."/>
            <person name="Foldi C."/>
            <person name="Dima B."/>
            <person name="Sanchez-Garcia M."/>
            <person name="Sanchez-Ramirez S."/>
            <person name="Szollosi G.J."/>
            <person name="Szarkandi J.G."/>
            <person name="Papp V."/>
            <person name="Albert L."/>
            <person name="Andreopoulos W."/>
            <person name="Angelini C."/>
            <person name="Antonin V."/>
            <person name="Barry K.W."/>
            <person name="Bougher N.L."/>
            <person name="Buchanan P."/>
            <person name="Buyck B."/>
            <person name="Bense V."/>
            <person name="Catcheside P."/>
            <person name="Chovatia M."/>
            <person name="Cooper J."/>
            <person name="Damon W."/>
            <person name="Desjardin D."/>
            <person name="Finy P."/>
            <person name="Geml J."/>
            <person name="Haridas S."/>
            <person name="Hughes K."/>
            <person name="Justo A."/>
            <person name="Karasinski D."/>
            <person name="Kautmanova I."/>
            <person name="Kiss B."/>
            <person name="Kocsube S."/>
            <person name="Kotiranta H."/>
            <person name="LaButti K.M."/>
            <person name="Lechner B.E."/>
            <person name="Liimatainen K."/>
            <person name="Lipzen A."/>
            <person name="Lukacs Z."/>
            <person name="Mihaltcheva S."/>
            <person name="Morgado L.N."/>
            <person name="Niskanen T."/>
            <person name="Noordeloos M.E."/>
            <person name="Ohm R.A."/>
            <person name="Ortiz-Santana B."/>
            <person name="Ovrebo C."/>
            <person name="Racz N."/>
            <person name="Riley R."/>
            <person name="Savchenko A."/>
            <person name="Shiryaev A."/>
            <person name="Soop K."/>
            <person name="Spirin V."/>
            <person name="Szebenyi C."/>
            <person name="Tomsovsky M."/>
            <person name="Tulloss R.E."/>
            <person name="Uehling J."/>
            <person name="Grigoriev I.V."/>
            <person name="Vagvolgyi C."/>
            <person name="Papp T."/>
            <person name="Martin F.M."/>
            <person name="Miettinen O."/>
            <person name="Hibbett D.S."/>
            <person name="Nagy L.G."/>
        </authorList>
    </citation>
    <scope>NUCLEOTIDE SEQUENCE [LARGE SCALE GENOMIC DNA]</scope>
    <source>
        <strain evidence="1 2">CBS 166.37</strain>
    </source>
</reference>
<protein>
    <submittedName>
        <fullName evidence="1">Uncharacterized protein</fullName>
    </submittedName>
</protein>
<accession>A0A5C3LRF7</accession>
<sequence>MLHTPPSWLPPMLEGFISLVFAVKLKDDDVRTTSAASISLPRLRTPQQTQDFCATISMEVQQIVVKS</sequence>
<organism evidence="1 2">
    <name type="scientific">Crucibulum laeve</name>
    <dbReference type="NCBI Taxonomy" id="68775"/>
    <lineage>
        <taxon>Eukaryota</taxon>
        <taxon>Fungi</taxon>
        <taxon>Dikarya</taxon>
        <taxon>Basidiomycota</taxon>
        <taxon>Agaricomycotina</taxon>
        <taxon>Agaricomycetes</taxon>
        <taxon>Agaricomycetidae</taxon>
        <taxon>Agaricales</taxon>
        <taxon>Agaricineae</taxon>
        <taxon>Nidulariaceae</taxon>
        <taxon>Crucibulum</taxon>
    </lineage>
</organism>
<dbReference type="AlphaFoldDB" id="A0A5C3LRF7"/>
<name>A0A5C3LRF7_9AGAR</name>
<gene>
    <name evidence="1" type="ORF">BDQ12DRAFT_689551</name>
</gene>
<evidence type="ECO:0000313" key="1">
    <source>
        <dbReference type="EMBL" id="TFK34596.1"/>
    </source>
</evidence>
<dbReference type="EMBL" id="ML213630">
    <property type="protein sequence ID" value="TFK34596.1"/>
    <property type="molecule type" value="Genomic_DNA"/>
</dbReference>
<proteinExistence type="predicted"/>
<keyword evidence="2" id="KW-1185">Reference proteome</keyword>
<evidence type="ECO:0000313" key="2">
    <source>
        <dbReference type="Proteomes" id="UP000308652"/>
    </source>
</evidence>
<dbReference type="Proteomes" id="UP000308652">
    <property type="component" value="Unassembled WGS sequence"/>
</dbReference>